<proteinExistence type="predicted"/>
<evidence type="ECO:0000313" key="1">
    <source>
        <dbReference type="EMBL" id="KAB0556549.1"/>
    </source>
</evidence>
<reference evidence="1 2" key="1">
    <citation type="submission" date="2019-09" db="EMBL/GenBank/DDBJ databases">
        <title>Draft genome sequences of 48 bacterial type strains from the CCUG.</title>
        <authorList>
            <person name="Tunovic T."/>
            <person name="Pineiro-Iglesias B."/>
            <person name="Unosson C."/>
            <person name="Inganas E."/>
            <person name="Ohlen M."/>
            <person name="Cardew S."/>
            <person name="Jensie-Markopoulos S."/>
            <person name="Salva-Serra F."/>
            <person name="Jaen-Luchoro D."/>
            <person name="Karlsson R."/>
            <person name="Svensson-Stadler L."/>
            <person name="Chun J."/>
            <person name="Moore E."/>
        </authorList>
    </citation>
    <scope>NUCLEOTIDE SEQUENCE [LARGE SCALE GENOMIC DNA]</scope>
    <source>
        <strain evidence="1 2">CCUG 51524</strain>
    </source>
</reference>
<evidence type="ECO:0000313" key="2">
    <source>
        <dbReference type="Proteomes" id="UP000423257"/>
    </source>
</evidence>
<dbReference type="Proteomes" id="UP000423257">
    <property type="component" value="Unassembled WGS sequence"/>
</dbReference>
<protein>
    <submittedName>
        <fullName evidence="1">Alanyl-tRNA editing protein</fullName>
    </submittedName>
</protein>
<dbReference type="AlphaFoldDB" id="A0A6H9S3J6"/>
<organism evidence="1 2">
    <name type="scientific">Pseudomonas palleroniana</name>
    <dbReference type="NCBI Taxonomy" id="191390"/>
    <lineage>
        <taxon>Bacteria</taxon>
        <taxon>Pseudomonadati</taxon>
        <taxon>Pseudomonadota</taxon>
        <taxon>Gammaproteobacteria</taxon>
        <taxon>Pseudomonadales</taxon>
        <taxon>Pseudomonadaceae</taxon>
        <taxon>Pseudomonas</taxon>
    </lineage>
</organism>
<comment type="caution">
    <text evidence="1">The sequence shown here is derived from an EMBL/GenBank/DDBJ whole genome shotgun (WGS) entry which is preliminary data.</text>
</comment>
<dbReference type="EMBL" id="VZPQ01000223">
    <property type="protein sequence ID" value="KAB0556549.1"/>
    <property type="molecule type" value="Genomic_DNA"/>
</dbReference>
<sequence length="25" mass="2894">MTLRLFFHSDDLKANAEVLDCSPRD</sequence>
<name>A0A6H9S3J6_9PSED</name>
<accession>A0A6H9S3J6</accession>
<feature type="non-terminal residue" evidence="1">
    <location>
        <position position="25"/>
    </location>
</feature>
<gene>
    <name evidence="1" type="ORF">F7R03_29020</name>
</gene>